<keyword evidence="3 7" id="KW-0812">Transmembrane</keyword>
<feature type="transmembrane region" description="Helical" evidence="7">
    <location>
        <begin position="21"/>
        <end position="40"/>
    </location>
</feature>
<organism evidence="9">
    <name type="scientific">uncultured Thermomicrobiales bacterium</name>
    <dbReference type="NCBI Taxonomy" id="1645740"/>
    <lineage>
        <taxon>Bacteria</taxon>
        <taxon>Pseudomonadati</taxon>
        <taxon>Thermomicrobiota</taxon>
        <taxon>Thermomicrobia</taxon>
        <taxon>Thermomicrobiales</taxon>
        <taxon>environmental samples</taxon>
    </lineage>
</organism>
<dbReference type="GO" id="GO:0022857">
    <property type="term" value="F:transmembrane transporter activity"/>
    <property type="evidence" value="ECO:0007669"/>
    <property type="project" value="InterPro"/>
</dbReference>
<evidence type="ECO:0000256" key="5">
    <source>
        <dbReference type="ARBA" id="ARBA00023136"/>
    </source>
</evidence>
<evidence type="ECO:0000256" key="1">
    <source>
        <dbReference type="ARBA" id="ARBA00004141"/>
    </source>
</evidence>
<dbReference type="PROSITE" id="PS50850">
    <property type="entry name" value="MFS"/>
    <property type="match status" value="1"/>
</dbReference>
<feature type="transmembrane region" description="Helical" evidence="7">
    <location>
        <begin position="274"/>
        <end position="296"/>
    </location>
</feature>
<feature type="transmembrane region" description="Helical" evidence="7">
    <location>
        <begin position="60"/>
        <end position="80"/>
    </location>
</feature>
<keyword evidence="5 7" id="KW-0472">Membrane</keyword>
<feature type="transmembrane region" description="Helical" evidence="7">
    <location>
        <begin position="365"/>
        <end position="385"/>
    </location>
</feature>
<evidence type="ECO:0000256" key="2">
    <source>
        <dbReference type="ARBA" id="ARBA00022448"/>
    </source>
</evidence>
<feature type="transmembrane region" description="Helical" evidence="7">
    <location>
        <begin position="112"/>
        <end position="136"/>
    </location>
</feature>
<comment type="subcellular location">
    <subcellularLocation>
        <location evidence="1">Membrane</location>
        <topology evidence="1">Multi-pass membrane protein</topology>
    </subcellularLocation>
</comment>
<feature type="region of interest" description="Disordered" evidence="6">
    <location>
        <begin position="207"/>
        <end position="226"/>
    </location>
</feature>
<dbReference type="Pfam" id="PF07690">
    <property type="entry name" value="MFS_1"/>
    <property type="match status" value="1"/>
</dbReference>
<gene>
    <name evidence="9" type="ORF">AVDCRST_MAG49-2543</name>
</gene>
<evidence type="ECO:0000259" key="8">
    <source>
        <dbReference type="PROSITE" id="PS50850"/>
    </source>
</evidence>
<dbReference type="InterPro" id="IPR036259">
    <property type="entry name" value="MFS_trans_sf"/>
</dbReference>
<evidence type="ECO:0000256" key="6">
    <source>
        <dbReference type="SAM" id="MobiDB-lite"/>
    </source>
</evidence>
<evidence type="ECO:0000313" key="9">
    <source>
        <dbReference type="EMBL" id="CAA9560784.1"/>
    </source>
</evidence>
<protein>
    <recommendedName>
        <fullName evidence="8">Major facilitator superfamily (MFS) profile domain-containing protein</fullName>
    </recommendedName>
</protein>
<feature type="compositionally biased region" description="Low complexity" evidence="6">
    <location>
        <begin position="209"/>
        <end position="226"/>
    </location>
</feature>
<dbReference type="PANTHER" id="PTHR43385:SF1">
    <property type="entry name" value="RIBOFLAVIN TRANSPORTER RIBJ"/>
    <property type="match status" value="1"/>
</dbReference>
<evidence type="ECO:0000256" key="4">
    <source>
        <dbReference type="ARBA" id="ARBA00022989"/>
    </source>
</evidence>
<feature type="transmembrane region" description="Helical" evidence="7">
    <location>
        <begin position="148"/>
        <end position="169"/>
    </location>
</feature>
<keyword evidence="2" id="KW-0813">Transport</keyword>
<dbReference type="InterPro" id="IPR052983">
    <property type="entry name" value="MFS_Riboflavin_Transporter"/>
</dbReference>
<dbReference type="Gene3D" id="1.20.1250.20">
    <property type="entry name" value="MFS general substrate transporter like domains"/>
    <property type="match status" value="2"/>
</dbReference>
<accession>A0A6J4UWV3</accession>
<evidence type="ECO:0000256" key="7">
    <source>
        <dbReference type="SAM" id="Phobius"/>
    </source>
</evidence>
<keyword evidence="4 7" id="KW-1133">Transmembrane helix</keyword>
<evidence type="ECO:0000256" key="3">
    <source>
        <dbReference type="ARBA" id="ARBA00022692"/>
    </source>
</evidence>
<feature type="transmembrane region" description="Helical" evidence="7">
    <location>
        <begin position="308"/>
        <end position="326"/>
    </location>
</feature>
<dbReference type="AlphaFoldDB" id="A0A6J4UWV3"/>
<dbReference type="SUPFAM" id="SSF103473">
    <property type="entry name" value="MFS general substrate transporter"/>
    <property type="match status" value="1"/>
</dbReference>
<feature type="domain" description="Major facilitator superfamily (MFS) profile" evidence="8">
    <location>
        <begin position="21"/>
        <end position="421"/>
    </location>
</feature>
<feature type="transmembrane region" description="Helical" evidence="7">
    <location>
        <begin position="332"/>
        <end position="353"/>
    </location>
</feature>
<name>A0A6J4UWV3_9BACT</name>
<dbReference type="PANTHER" id="PTHR43385">
    <property type="entry name" value="RIBOFLAVIN TRANSPORTER RIBJ"/>
    <property type="match status" value="1"/>
</dbReference>
<dbReference type="CDD" id="cd17355">
    <property type="entry name" value="MFS_YcxA_like"/>
    <property type="match status" value="1"/>
</dbReference>
<sequence>MRIAAVRHPGSADAPFYGWTLVWALGVTTIVSYGTTQYLFGVLVLPIEEDLGWDRATTSGAYSLGLLVAGLLGLPIGRLVDRAGARVPMAAGSALGGLALWGLAAAREPWHFYALWAGGIGLANALTLYPVTFTVVTNWFERRRGTALAGLTLLGGLASPIFIPLAGALVPRLGWRGTLVVMGATQLLVALPIHALLVRRRPEDLGLRPDGAAPAPTPEGGDPAAPPALGGLSLAEALRQGAFWVLTGAVALALLASTAVAAHQVAYLVGRGHGAGLAATVAGAVGLASLPGRWFLNRLADRVSPQALLGGALLAQGVGIALLLRASSLGWLVAYALVYGAAFGAISPLRAAVMAQRFGRRAYGTIVAAQGIPIAVCAALGPVAAGRVYDALGSYRLALWLGVGMAVVAGAGVLLTPSAGGERR</sequence>
<feature type="transmembrane region" description="Helical" evidence="7">
    <location>
        <begin position="87"/>
        <end position="106"/>
    </location>
</feature>
<dbReference type="EMBL" id="CADCWG010000163">
    <property type="protein sequence ID" value="CAA9560784.1"/>
    <property type="molecule type" value="Genomic_DNA"/>
</dbReference>
<dbReference type="InterPro" id="IPR020846">
    <property type="entry name" value="MFS_dom"/>
</dbReference>
<feature type="transmembrane region" description="Helical" evidence="7">
    <location>
        <begin position="175"/>
        <end position="198"/>
    </location>
</feature>
<feature type="transmembrane region" description="Helical" evidence="7">
    <location>
        <begin position="242"/>
        <end position="262"/>
    </location>
</feature>
<feature type="transmembrane region" description="Helical" evidence="7">
    <location>
        <begin position="397"/>
        <end position="416"/>
    </location>
</feature>
<reference evidence="9" key="1">
    <citation type="submission" date="2020-02" db="EMBL/GenBank/DDBJ databases">
        <authorList>
            <person name="Meier V. D."/>
        </authorList>
    </citation>
    <scope>NUCLEOTIDE SEQUENCE</scope>
    <source>
        <strain evidence="9">AVDCRST_MAG49</strain>
    </source>
</reference>
<dbReference type="GO" id="GO:0016020">
    <property type="term" value="C:membrane"/>
    <property type="evidence" value="ECO:0007669"/>
    <property type="project" value="UniProtKB-SubCell"/>
</dbReference>
<proteinExistence type="predicted"/>
<dbReference type="InterPro" id="IPR011701">
    <property type="entry name" value="MFS"/>
</dbReference>